<feature type="compositionally biased region" description="Acidic residues" evidence="4">
    <location>
        <begin position="31"/>
        <end position="41"/>
    </location>
</feature>
<feature type="domain" description="Solute-binding protein family 5" evidence="6">
    <location>
        <begin position="102"/>
        <end position="475"/>
    </location>
</feature>
<dbReference type="PANTHER" id="PTHR30290">
    <property type="entry name" value="PERIPLASMIC BINDING COMPONENT OF ABC TRANSPORTER"/>
    <property type="match status" value="1"/>
</dbReference>
<evidence type="ECO:0000259" key="6">
    <source>
        <dbReference type="Pfam" id="PF00496"/>
    </source>
</evidence>
<dbReference type="Gene3D" id="3.10.105.10">
    <property type="entry name" value="Dipeptide-binding Protein, Domain 3"/>
    <property type="match status" value="1"/>
</dbReference>
<dbReference type="RefSeq" id="WP_307389336.1">
    <property type="nucleotide sequence ID" value="NZ_BAAADK010000009.1"/>
</dbReference>
<evidence type="ECO:0000256" key="2">
    <source>
        <dbReference type="ARBA" id="ARBA00022448"/>
    </source>
</evidence>
<evidence type="ECO:0000256" key="4">
    <source>
        <dbReference type="SAM" id="MobiDB-lite"/>
    </source>
</evidence>
<dbReference type="SUPFAM" id="SSF53850">
    <property type="entry name" value="Periplasmic binding protein-like II"/>
    <property type="match status" value="1"/>
</dbReference>
<protein>
    <submittedName>
        <fullName evidence="7">Peptide/nickel transport system substrate-binding protein</fullName>
    </submittedName>
</protein>
<reference evidence="7 8" key="1">
    <citation type="submission" date="2023-07" db="EMBL/GenBank/DDBJ databases">
        <title>Genomic Encyclopedia of Type Strains, Phase IV (KMG-IV): sequencing the most valuable type-strain genomes for metagenomic binning, comparative biology and taxonomic classification.</title>
        <authorList>
            <person name="Goeker M."/>
        </authorList>
    </citation>
    <scope>NUCLEOTIDE SEQUENCE [LARGE SCALE GENOMIC DNA]</scope>
    <source>
        <strain evidence="7 8">DSM 12751</strain>
    </source>
</reference>
<dbReference type="PIRSF" id="PIRSF002741">
    <property type="entry name" value="MppA"/>
    <property type="match status" value="1"/>
</dbReference>
<comment type="caution">
    <text evidence="7">The sequence shown here is derived from an EMBL/GenBank/DDBJ whole genome shotgun (WGS) entry which is preliminary data.</text>
</comment>
<dbReference type="Gene3D" id="3.40.190.10">
    <property type="entry name" value="Periplasmic binding protein-like II"/>
    <property type="match status" value="1"/>
</dbReference>
<evidence type="ECO:0000313" key="8">
    <source>
        <dbReference type="Proteomes" id="UP001235840"/>
    </source>
</evidence>
<dbReference type="InterPro" id="IPR039424">
    <property type="entry name" value="SBP_5"/>
</dbReference>
<evidence type="ECO:0000256" key="5">
    <source>
        <dbReference type="SAM" id="SignalP"/>
    </source>
</evidence>
<dbReference type="InterPro" id="IPR000914">
    <property type="entry name" value="SBP_5_dom"/>
</dbReference>
<keyword evidence="2" id="KW-0813">Transport</keyword>
<sequence length="561" mass="62419">MRKKSLLFFILMLAVVVALAACGGNSSAPADSEDGGQDSENTDTNTNTNTNTSESSAPKTLIFARGADSTNLDPPTTTDGEVSRVTRQIFESLLEFADDSFEIQEGLAHDFEILDDGLRYRLHLREGVTFHDGTEFNADAVIFNFDRWSDKNHEHHYADLGFNYTYYGNEFGGFKGDEGHIIDDIVRVDEFTIEFVLNKKNAGFLKKLAMSAFSIASPQSFADYGSDVIENPVGTGPFVFRDWKKNESITLDKNPNYWKQGQPILDTVIFQVIPDNSARLTALRSGDIDLMDGLNPDDVSSVESDANLTLYERLPNNVGYLGFNTEKEPFTDPKVRIALNHAVNKEALIVGLYGNLAETAKNPLPPGYLGYNDSIEEYAYDPERAKELLAEAGYPDGFEFDLWTMPVARPYMPDPQKAAEALQADFANVGLKANIVTREWATYQEELVQGLQDVFMLGWSGTNGDPDYFVNNLLSISAIPGGNRTFYRNEVVSDLFTRAIEEIDEQARDDMYQEALEIIHNEAPWIPLVHNRPVLASSSNVLNYVPHPSTSESLANVDLAN</sequence>
<evidence type="ECO:0000256" key="3">
    <source>
        <dbReference type="ARBA" id="ARBA00022729"/>
    </source>
</evidence>
<dbReference type="PROSITE" id="PS51257">
    <property type="entry name" value="PROKAR_LIPOPROTEIN"/>
    <property type="match status" value="1"/>
</dbReference>
<dbReference type="InterPro" id="IPR030678">
    <property type="entry name" value="Peptide/Ni-bd"/>
</dbReference>
<dbReference type="Pfam" id="PF00496">
    <property type="entry name" value="SBP_bac_5"/>
    <property type="match status" value="1"/>
</dbReference>
<dbReference type="EMBL" id="JAUSTY010000001">
    <property type="protein sequence ID" value="MDQ0164151.1"/>
    <property type="molecule type" value="Genomic_DNA"/>
</dbReference>
<keyword evidence="8" id="KW-1185">Reference proteome</keyword>
<feature type="signal peptide" evidence="5">
    <location>
        <begin position="1"/>
        <end position="20"/>
    </location>
</feature>
<name>A0ABT9VT34_9BACI</name>
<proteinExistence type="inferred from homology"/>
<dbReference type="PANTHER" id="PTHR30290:SF9">
    <property type="entry name" value="OLIGOPEPTIDE-BINDING PROTEIN APPA"/>
    <property type="match status" value="1"/>
</dbReference>
<organism evidence="7 8">
    <name type="scientific">Caldalkalibacillus horti</name>
    <dbReference type="NCBI Taxonomy" id="77523"/>
    <lineage>
        <taxon>Bacteria</taxon>
        <taxon>Bacillati</taxon>
        <taxon>Bacillota</taxon>
        <taxon>Bacilli</taxon>
        <taxon>Bacillales</taxon>
        <taxon>Bacillaceae</taxon>
        <taxon>Caldalkalibacillus</taxon>
    </lineage>
</organism>
<keyword evidence="3 5" id="KW-0732">Signal</keyword>
<feature type="region of interest" description="Disordered" evidence="4">
    <location>
        <begin position="26"/>
        <end position="58"/>
    </location>
</feature>
<feature type="compositionally biased region" description="Low complexity" evidence="4">
    <location>
        <begin position="42"/>
        <end position="56"/>
    </location>
</feature>
<feature type="chain" id="PRO_5047059922" evidence="5">
    <location>
        <begin position="21"/>
        <end position="561"/>
    </location>
</feature>
<dbReference type="Proteomes" id="UP001235840">
    <property type="component" value="Unassembled WGS sequence"/>
</dbReference>
<dbReference type="CDD" id="cd08493">
    <property type="entry name" value="PBP2_DppA_like"/>
    <property type="match status" value="1"/>
</dbReference>
<gene>
    <name evidence="7" type="ORF">J2S11_000050</name>
</gene>
<evidence type="ECO:0000313" key="7">
    <source>
        <dbReference type="EMBL" id="MDQ0164151.1"/>
    </source>
</evidence>
<comment type="similarity">
    <text evidence="1">Belongs to the bacterial solute-binding protein 5 family.</text>
</comment>
<evidence type="ECO:0000256" key="1">
    <source>
        <dbReference type="ARBA" id="ARBA00005695"/>
    </source>
</evidence>
<dbReference type="Gene3D" id="3.90.76.10">
    <property type="entry name" value="Dipeptide-binding Protein, Domain 1"/>
    <property type="match status" value="1"/>
</dbReference>
<accession>A0ABT9VT34</accession>